<dbReference type="EMBL" id="CP041636">
    <property type="protein sequence ID" value="QDO97281.1"/>
    <property type="molecule type" value="Genomic_DNA"/>
</dbReference>
<feature type="coiled-coil region" evidence="6">
    <location>
        <begin position="107"/>
        <end position="134"/>
    </location>
</feature>
<evidence type="ECO:0000256" key="1">
    <source>
        <dbReference type="ARBA" id="ARBA00003416"/>
    </source>
</evidence>
<keyword evidence="7" id="KW-0472">Membrane</keyword>
<feature type="coiled-coil region" evidence="6">
    <location>
        <begin position="41"/>
        <end position="75"/>
    </location>
</feature>
<dbReference type="AlphaFoldDB" id="A0A516H0H6"/>
<dbReference type="KEGG" id="fer:FNB15_08365"/>
<sequence>MSMDIVPILAIASLAGLAIILILLVFLLRRGGNPSGEAALLAELRDQVDAARDEAAAAQAARLEAERQAAGLRSELAVKSQAFEKLAETATMAARAAALESAAQMSNKLLADHKREAEAQKEDSQKKVQQVTEGVVKQMTEVAQVVAATVAQQQKDNNRVDAIHRMLSHPGGAGRLAEIGLENTLKTFGLQPGVDFIMQYHVAGDGERGSLRPDAIIFLPGDAVLVVDSKASKLLLDLAEAEGEVAEATAQQQLAQRMTTHLRQLTAKDYGNAVLSAYKESQRGGSIKRSIVAMTLPNDAAVEKLRLAAPDFEQRAIASDVMLAGPSSLFALIAYSRMQIDTGRQAENLDKIVELVTKLTNNLAVSLGHVVTLNKSVKTAADALSNFSGSINRNVLPQIRQLAKYGIRPSKAAPDQLARLNVSEPMDDVIEADVEDVTPQLPGLTEK</sequence>
<name>A0A516H0H6_9PROT</name>
<accession>A0A516H0H6</accession>
<keyword evidence="7" id="KW-1133">Transmembrane helix</keyword>
<evidence type="ECO:0000256" key="7">
    <source>
        <dbReference type="SAM" id="Phobius"/>
    </source>
</evidence>
<keyword evidence="4 6" id="KW-0175">Coiled coil</keyword>
<evidence type="ECO:0000256" key="6">
    <source>
        <dbReference type="SAM" id="Coils"/>
    </source>
</evidence>
<evidence type="ECO:0000313" key="8">
    <source>
        <dbReference type="EMBL" id="QDO97281.1"/>
    </source>
</evidence>
<dbReference type="PANTHER" id="PTHR30563">
    <property type="entry name" value="DNA RECOMBINATION PROTEIN RMUC"/>
    <property type="match status" value="1"/>
</dbReference>
<comment type="function">
    <text evidence="1">Involved in DNA recombination.</text>
</comment>
<evidence type="ECO:0000256" key="3">
    <source>
        <dbReference type="ARBA" id="ARBA00021840"/>
    </source>
</evidence>
<keyword evidence="9" id="KW-1185">Reference proteome</keyword>
<keyword evidence="7" id="KW-0812">Transmembrane</keyword>
<protein>
    <recommendedName>
        <fullName evidence="3">DNA recombination protein RmuC homolog</fullName>
    </recommendedName>
</protein>
<feature type="coiled-coil region" evidence="6">
    <location>
        <begin position="231"/>
        <end position="258"/>
    </location>
</feature>
<dbReference type="OrthoDB" id="370725at2"/>
<keyword evidence="5" id="KW-0233">DNA recombination</keyword>
<evidence type="ECO:0000313" key="9">
    <source>
        <dbReference type="Proteomes" id="UP000317496"/>
    </source>
</evidence>
<dbReference type="Pfam" id="PF02646">
    <property type="entry name" value="RmuC"/>
    <property type="match status" value="1"/>
</dbReference>
<feature type="transmembrane region" description="Helical" evidence="7">
    <location>
        <begin position="6"/>
        <end position="28"/>
    </location>
</feature>
<evidence type="ECO:0000256" key="2">
    <source>
        <dbReference type="ARBA" id="ARBA00009840"/>
    </source>
</evidence>
<comment type="similarity">
    <text evidence="2">Belongs to the RmuC family.</text>
</comment>
<reference evidence="8 9" key="1">
    <citation type="submission" date="2019-07" db="EMBL/GenBank/DDBJ databases">
        <title>Genome sequencing for Ferrovibrio sp. K5.</title>
        <authorList>
            <person name="Park S.-J."/>
        </authorList>
    </citation>
    <scope>NUCLEOTIDE SEQUENCE [LARGE SCALE GENOMIC DNA]</scope>
    <source>
        <strain evidence="8 9">K5</strain>
    </source>
</reference>
<dbReference type="InterPro" id="IPR003798">
    <property type="entry name" value="DNA_recombination_RmuC"/>
</dbReference>
<organism evidence="8 9">
    <name type="scientific">Ferrovibrio terrae</name>
    <dbReference type="NCBI Taxonomy" id="2594003"/>
    <lineage>
        <taxon>Bacteria</taxon>
        <taxon>Pseudomonadati</taxon>
        <taxon>Pseudomonadota</taxon>
        <taxon>Alphaproteobacteria</taxon>
        <taxon>Rhodospirillales</taxon>
        <taxon>Rhodospirillaceae</taxon>
        <taxon>Ferrovibrio</taxon>
    </lineage>
</organism>
<dbReference type="Proteomes" id="UP000317496">
    <property type="component" value="Chromosome"/>
</dbReference>
<dbReference type="PANTHER" id="PTHR30563:SF0">
    <property type="entry name" value="DNA RECOMBINATION PROTEIN RMUC"/>
    <property type="match status" value="1"/>
</dbReference>
<evidence type="ECO:0000256" key="4">
    <source>
        <dbReference type="ARBA" id="ARBA00023054"/>
    </source>
</evidence>
<gene>
    <name evidence="8" type="ORF">FNB15_08365</name>
</gene>
<dbReference type="GO" id="GO:0006310">
    <property type="term" value="P:DNA recombination"/>
    <property type="evidence" value="ECO:0007669"/>
    <property type="project" value="UniProtKB-KW"/>
</dbReference>
<evidence type="ECO:0000256" key="5">
    <source>
        <dbReference type="ARBA" id="ARBA00023172"/>
    </source>
</evidence>
<proteinExistence type="inferred from homology"/>
<dbReference type="RefSeq" id="WP_144068262.1">
    <property type="nucleotide sequence ID" value="NZ_CP041636.1"/>
</dbReference>